<evidence type="ECO:0000256" key="7">
    <source>
        <dbReference type="ARBA" id="ARBA00023136"/>
    </source>
</evidence>
<evidence type="ECO:0000256" key="8">
    <source>
        <dbReference type="ARBA" id="ARBA00023170"/>
    </source>
</evidence>
<comment type="subcellular location">
    <subcellularLocation>
        <location evidence="1 10">Cell outer membrane</location>
        <topology evidence="1 10">Multi-pass membrane protein</topology>
    </subcellularLocation>
</comment>
<dbReference type="RefSeq" id="WP_252252470.1">
    <property type="nucleotide sequence ID" value="NZ_CP098736.1"/>
</dbReference>
<dbReference type="InterPro" id="IPR037066">
    <property type="entry name" value="Plug_dom_sf"/>
</dbReference>
<dbReference type="InterPro" id="IPR036942">
    <property type="entry name" value="Beta-barrel_TonB_sf"/>
</dbReference>
<evidence type="ECO:0000259" key="14">
    <source>
        <dbReference type="Pfam" id="PF07715"/>
    </source>
</evidence>
<comment type="similarity">
    <text evidence="2 10 11">Belongs to the TonB-dependent receptor family.</text>
</comment>
<dbReference type="Pfam" id="PF07715">
    <property type="entry name" value="Plug"/>
    <property type="match status" value="1"/>
</dbReference>
<feature type="domain" description="TonB-dependent receptor-like beta-barrel" evidence="13">
    <location>
        <begin position="270"/>
        <end position="673"/>
    </location>
</feature>
<dbReference type="SUPFAM" id="SSF56935">
    <property type="entry name" value="Porins"/>
    <property type="match status" value="1"/>
</dbReference>
<name>A0ABY4VMT9_9BURK</name>
<dbReference type="InterPro" id="IPR012910">
    <property type="entry name" value="Plug_dom"/>
</dbReference>
<evidence type="ECO:0000256" key="6">
    <source>
        <dbReference type="ARBA" id="ARBA00023077"/>
    </source>
</evidence>
<dbReference type="NCBIfam" id="TIGR01783">
    <property type="entry name" value="TonB-siderophor"/>
    <property type="match status" value="1"/>
</dbReference>
<dbReference type="Gene3D" id="2.40.170.20">
    <property type="entry name" value="TonB-dependent receptor, beta-barrel domain"/>
    <property type="match status" value="1"/>
</dbReference>
<feature type="signal peptide" evidence="12">
    <location>
        <begin position="1"/>
        <end position="22"/>
    </location>
</feature>
<dbReference type="Proteomes" id="UP001056648">
    <property type="component" value="Chromosome 2"/>
</dbReference>
<evidence type="ECO:0000256" key="11">
    <source>
        <dbReference type="RuleBase" id="RU003357"/>
    </source>
</evidence>
<dbReference type="InterPro" id="IPR000531">
    <property type="entry name" value="Beta-barrel_TonB"/>
</dbReference>
<evidence type="ECO:0000256" key="1">
    <source>
        <dbReference type="ARBA" id="ARBA00004571"/>
    </source>
</evidence>
<keyword evidence="9 10" id="KW-0998">Cell outer membrane</keyword>
<proteinExistence type="inferred from homology"/>
<keyword evidence="7 10" id="KW-0472">Membrane</keyword>
<evidence type="ECO:0000256" key="12">
    <source>
        <dbReference type="SAM" id="SignalP"/>
    </source>
</evidence>
<feature type="chain" id="PRO_5047193909" evidence="12">
    <location>
        <begin position="23"/>
        <end position="705"/>
    </location>
</feature>
<gene>
    <name evidence="15" type="ORF">NDR89_18070</name>
</gene>
<dbReference type="PANTHER" id="PTHR32552">
    <property type="entry name" value="FERRICHROME IRON RECEPTOR-RELATED"/>
    <property type="match status" value="1"/>
</dbReference>
<keyword evidence="8 15" id="KW-0675">Receptor</keyword>
<evidence type="ECO:0000256" key="4">
    <source>
        <dbReference type="ARBA" id="ARBA00022452"/>
    </source>
</evidence>
<evidence type="ECO:0000256" key="3">
    <source>
        <dbReference type="ARBA" id="ARBA00022448"/>
    </source>
</evidence>
<evidence type="ECO:0000313" key="16">
    <source>
        <dbReference type="Proteomes" id="UP001056648"/>
    </source>
</evidence>
<evidence type="ECO:0000256" key="10">
    <source>
        <dbReference type="PROSITE-ProRule" id="PRU01360"/>
    </source>
</evidence>
<dbReference type="Pfam" id="PF00593">
    <property type="entry name" value="TonB_dep_Rec_b-barrel"/>
    <property type="match status" value="1"/>
</dbReference>
<dbReference type="EMBL" id="CP098736">
    <property type="protein sequence ID" value="USE78572.1"/>
    <property type="molecule type" value="Genomic_DNA"/>
</dbReference>
<protein>
    <submittedName>
        <fullName evidence="15">TonB-dependent receptor</fullName>
    </submittedName>
</protein>
<evidence type="ECO:0000256" key="2">
    <source>
        <dbReference type="ARBA" id="ARBA00009810"/>
    </source>
</evidence>
<dbReference type="Gene3D" id="2.170.130.10">
    <property type="entry name" value="TonB-dependent receptor, plug domain"/>
    <property type="match status" value="1"/>
</dbReference>
<dbReference type="CDD" id="cd01347">
    <property type="entry name" value="ligand_gated_channel"/>
    <property type="match status" value="1"/>
</dbReference>
<evidence type="ECO:0000256" key="9">
    <source>
        <dbReference type="ARBA" id="ARBA00023237"/>
    </source>
</evidence>
<dbReference type="InterPro" id="IPR039426">
    <property type="entry name" value="TonB-dep_rcpt-like"/>
</dbReference>
<keyword evidence="6 11" id="KW-0798">TonB box</keyword>
<organism evidence="15 16">
    <name type="scientific">Cupriavidus gilardii</name>
    <dbReference type="NCBI Taxonomy" id="82541"/>
    <lineage>
        <taxon>Bacteria</taxon>
        <taxon>Pseudomonadati</taxon>
        <taxon>Pseudomonadota</taxon>
        <taxon>Betaproteobacteria</taxon>
        <taxon>Burkholderiales</taxon>
        <taxon>Burkholderiaceae</taxon>
        <taxon>Cupriavidus</taxon>
    </lineage>
</organism>
<evidence type="ECO:0000256" key="5">
    <source>
        <dbReference type="ARBA" id="ARBA00022692"/>
    </source>
</evidence>
<reference evidence="15" key="1">
    <citation type="submission" date="2022-06" db="EMBL/GenBank/DDBJ databases">
        <title>Complete genome sequence and characterization of Cupriavidus gilardii QJ1 isolated from contaminating cells.</title>
        <authorList>
            <person name="Qi J."/>
        </authorList>
    </citation>
    <scope>NUCLEOTIDE SEQUENCE</scope>
    <source>
        <strain evidence="15">QJ1</strain>
    </source>
</reference>
<evidence type="ECO:0000259" key="13">
    <source>
        <dbReference type="Pfam" id="PF00593"/>
    </source>
</evidence>
<dbReference type="PANTHER" id="PTHR32552:SF84">
    <property type="entry name" value="TONB-DEPENDENT RECEPTOR-RELATED"/>
    <property type="match status" value="1"/>
</dbReference>
<keyword evidence="3 10" id="KW-0813">Transport</keyword>
<keyword evidence="5 10" id="KW-0812">Transmembrane</keyword>
<dbReference type="InterPro" id="IPR010105">
    <property type="entry name" value="TonB_sidphr_rcpt"/>
</dbReference>
<sequence>MARFLPREVALAAAAVCLSAQAADPSPEIHELAPVTVHAGGQTGLDEPASTGSNLGLTPMQTPASVDVIARDQLEIRGDVSLVDAITRAPGLSGLGHPGNGGASLSARGFTDAASVMRLYDGVRQYGGIGVTYPFDTWSVERIEVLRGPASVIYGEGAIGGVVNVVPKKPTRGPIENEVQATIGTDNTQRLAFGSGGAIDERWSYRFDVSGNRTDGSVDFGDSRNLSVSGALQWDPTPELGIKLSYAKGWQQPARYFGVPLVNGRQGPSLRSRNYNVSDSRIQYDDQWTELSARWTPSADLTVRSRAYYIDSKRHWRNAEYYDYLPESGLIQRSSYVEILHDQWQVGNTTDAVYRHALFGMNSSVSVGFDINRAAFRHTNNSPYSGSTVVDPYTFDRGQFINVAGTTPRYSNEAAQYAVFAENRLEITPRWSVLGGLRYDHARIERHDLMTHREAFDRTFSHVGWRAGTVYNLTPNLAVYAQYSEAADPVSALLMLSSSNSNFELSTGRQIEAGIKQDFWNGKGEWTVAAYHIAKKNLVTRDASNPTQSVQVGEQSSRGIEASVGVEFLPGWRLDANAALLQARYDQFTESVNGTAVSRNGNVPTDVPERLANAWLTWRFLPEWTAGAGIRYVGRRFADRANTLEMPAYTTTDLLLQWRPRKNTTLSLRGFNVFDRHYVATAYYNPTQWLQGAGRRVELTVNHRF</sequence>
<feature type="domain" description="TonB-dependent receptor plug" evidence="14">
    <location>
        <begin position="60"/>
        <end position="162"/>
    </location>
</feature>
<keyword evidence="4 10" id="KW-1134">Transmembrane beta strand</keyword>
<evidence type="ECO:0000313" key="15">
    <source>
        <dbReference type="EMBL" id="USE78572.1"/>
    </source>
</evidence>
<accession>A0ABY4VMT9</accession>
<keyword evidence="12" id="KW-0732">Signal</keyword>
<dbReference type="PROSITE" id="PS52016">
    <property type="entry name" value="TONB_DEPENDENT_REC_3"/>
    <property type="match status" value="1"/>
</dbReference>
<keyword evidence="16" id="KW-1185">Reference proteome</keyword>